<keyword evidence="4" id="KW-0963">Cytoplasm</keyword>
<dbReference type="SUPFAM" id="SSF88697">
    <property type="entry name" value="PUA domain-like"/>
    <property type="match status" value="1"/>
</dbReference>
<dbReference type="GO" id="GO:0070475">
    <property type="term" value="P:rRNA base methylation"/>
    <property type="evidence" value="ECO:0007669"/>
    <property type="project" value="TreeGrafter"/>
</dbReference>
<evidence type="ECO:0000256" key="7">
    <source>
        <dbReference type="ARBA" id="ARBA00022679"/>
    </source>
</evidence>
<evidence type="ECO:0000256" key="1">
    <source>
        <dbReference type="ARBA" id="ARBA00004496"/>
    </source>
</evidence>
<evidence type="ECO:0000256" key="9">
    <source>
        <dbReference type="ARBA" id="ARBA00025699"/>
    </source>
</evidence>
<protein>
    <recommendedName>
        <fullName evidence="3">16S rRNA (uracil(1498)-N(3))-methyltransferase</fullName>
        <ecNumber evidence="3">2.1.1.193</ecNumber>
    </recommendedName>
</protein>
<accession>A0A6J7PMY7</accession>
<dbReference type="Gene3D" id="3.40.1280.10">
    <property type="match status" value="1"/>
</dbReference>
<comment type="catalytic activity">
    <reaction evidence="10">
        <text>uridine(1498) in 16S rRNA + S-adenosyl-L-methionine = N(3)-methyluridine(1498) in 16S rRNA + S-adenosyl-L-homocysteine + H(+)</text>
        <dbReference type="Rhea" id="RHEA:42920"/>
        <dbReference type="Rhea" id="RHEA-COMP:10283"/>
        <dbReference type="Rhea" id="RHEA-COMP:10284"/>
        <dbReference type="ChEBI" id="CHEBI:15378"/>
        <dbReference type="ChEBI" id="CHEBI:57856"/>
        <dbReference type="ChEBI" id="CHEBI:59789"/>
        <dbReference type="ChEBI" id="CHEBI:65315"/>
        <dbReference type="ChEBI" id="CHEBI:74502"/>
        <dbReference type="EC" id="2.1.1.193"/>
    </reaction>
</comment>
<dbReference type="GO" id="GO:0005737">
    <property type="term" value="C:cytoplasm"/>
    <property type="evidence" value="ECO:0007669"/>
    <property type="project" value="UniProtKB-SubCell"/>
</dbReference>
<keyword evidence="8" id="KW-0949">S-adenosyl-L-methionine</keyword>
<evidence type="ECO:0000313" key="16">
    <source>
        <dbReference type="EMBL" id="CAB5006920.1"/>
    </source>
</evidence>
<dbReference type="GO" id="GO:0070042">
    <property type="term" value="F:rRNA (uridine-N3-)-methyltransferase activity"/>
    <property type="evidence" value="ECO:0007669"/>
    <property type="project" value="TreeGrafter"/>
</dbReference>
<dbReference type="EMBL" id="CAFBOL010000093">
    <property type="protein sequence ID" value="CAB5006920.1"/>
    <property type="molecule type" value="Genomic_DNA"/>
</dbReference>
<evidence type="ECO:0000256" key="10">
    <source>
        <dbReference type="ARBA" id="ARBA00047944"/>
    </source>
</evidence>
<dbReference type="EMBL" id="CAESGF010000007">
    <property type="protein sequence ID" value="CAB4363682.1"/>
    <property type="molecule type" value="Genomic_DNA"/>
</dbReference>
<feature type="domain" description="Ribosomal RNA small subunit methyltransferase E PUA-like" evidence="12">
    <location>
        <begin position="22"/>
        <end position="57"/>
    </location>
</feature>
<dbReference type="NCBIfam" id="TIGR00046">
    <property type="entry name" value="RsmE family RNA methyltransferase"/>
    <property type="match status" value="1"/>
</dbReference>
<dbReference type="CDD" id="cd18084">
    <property type="entry name" value="RsmE-like"/>
    <property type="match status" value="1"/>
</dbReference>
<evidence type="ECO:0000313" key="13">
    <source>
        <dbReference type="EMBL" id="CAB4363682.1"/>
    </source>
</evidence>
<evidence type="ECO:0000313" key="14">
    <source>
        <dbReference type="EMBL" id="CAB4717454.1"/>
    </source>
</evidence>
<keyword evidence="7" id="KW-0808">Transferase</keyword>
<evidence type="ECO:0000256" key="2">
    <source>
        <dbReference type="ARBA" id="ARBA00005528"/>
    </source>
</evidence>
<proteinExistence type="inferred from homology"/>
<dbReference type="AlphaFoldDB" id="A0A6J7PMY7"/>
<feature type="domain" description="Ribosomal RNA small subunit methyltransferase E methyltransferase" evidence="11">
    <location>
        <begin position="75"/>
        <end position="214"/>
    </location>
</feature>
<dbReference type="PANTHER" id="PTHR30027:SF3">
    <property type="entry name" value="16S RRNA (URACIL(1498)-N(3))-METHYLTRANSFERASE"/>
    <property type="match status" value="1"/>
</dbReference>
<sequence length="217" mass="22793">MNPALRTSAAHVFVTSLDAPELNPDDAHHLLRVLRLRDGEVVTVSDGNGGWRQCTVAGGGLVPVGAVIHEPVVPAVTIAAAIPKGDRVEWMVQKLTEVGVGEIVLLHCARSAVRWEGERGQKQLAKLRKIAREAAMQSRRVWLPTVSGPVEYAEMAAREGAVIAEPDGPPFTGATVVIVGPEGGFTPDELALAQATVSLSAQVLRVETAAVVAAVLA</sequence>
<dbReference type="InterPro" id="IPR006700">
    <property type="entry name" value="RsmE"/>
</dbReference>
<evidence type="ECO:0000259" key="11">
    <source>
        <dbReference type="Pfam" id="PF04452"/>
    </source>
</evidence>
<dbReference type="InterPro" id="IPR046887">
    <property type="entry name" value="RsmE_PUA-like"/>
</dbReference>
<evidence type="ECO:0000256" key="4">
    <source>
        <dbReference type="ARBA" id="ARBA00022490"/>
    </source>
</evidence>
<dbReference type="Pfam" id="PF04452">
    <property type="entry name" value="Methyltrans_RNA"/>
    <property type="match status" value="1"/>
</dbReference>
<dbReference type="SUPFAM" id="SSF75217">
    <property type="entry name" value="alpha/beta knot"/>
    <property type="match status" value="1"/>
</dbReference>
<keyword evidence="6" id="KW-0489">Methyltransferase</keyword>
<evidence type="ECO:0000259" key="12">
    <source>
        <dbReference type="Pfam" id="PF20260"/>
    </source>
</evidence>
<comment type="similarity">
    <text evidence="2">Belongs to the RNA methyltransferase RsmE family.</text>
</comment>
<dbReference type="Pfam" id="PF20260">
    <property type="entry name" value="PUA_4"/>
    <property type="match status" value="1"/>
</dbReference>
<dbReference type="EMBL" id="CAFBMT010000007">
    <property type="protein sequence ID" value="CAB4932135.1"/>
    <property type="molecule type" value="Genomic_DNA"/>
</dbReference>
<dbReference type="EMBL" id="CAEZYF010000005">
    <property type="protein sequence ID" value="CAB4717454.1"/>
    <property type="molecule type" value="Genomic_DNA"/>
</dbReference>
<comment type="function">
    <text evidence="9">Specifically methylates the N3 position of the uracil ring of uridine 1498 (m3U1498) in 16S rRNA. Acts on the fully assembled 30S ribosomal subunit.</text>
</comment>
<evidence type="ECO:0000256" key="8">
    <source>
        <dbReference type="ARBA" id="ARBA00022691"/>
    </source>
</evidence>
<name>A0A6J7PMY7_9ZZZZ</name>
<evidence type="ECO:0000256" key="6">
    <source>
        <dbReference type="ARBA" id="ARBA00022603"/>
    </source>
</evidence>
<organism evidence="16">
    <name type="scientific">freshwater metagenome</name>
    <dbReference type="NCBI Taxonomy" id="449393"/>
    <lineage>
        <taxon>unclassified sequences</taxon>
        <taxon>metagenomes</taxon>
        <taxon>ecological metagenomes</taxon>
    </lineage>
</organism>
<dbReference type="InterPro" id="IPR029028">
    <property type="entry name" value="Alpha/beta_knot_MTases"/>
</dbReference>
<dbReference type="InterPro" id="IPR015947">
    <property type="entry name" value="PUA-like_sf"/>
</dbReference>
<dbReference type="InterPro" id="IPR029026">
    <property type="entry name" value="tRNA_m1G_MTases_N"/>
</dbReference>
<reference evidence="16" key="1">
    <citation type="submission" date="2020-05" db="EMBL/GenBank/DDBJ databases">
        <authorList>
            <person name="Chiriac C."/>
            <person name="Salcher M."/>
            <person name="Ghai R."/>
            <person name="Kavagutti S V."/>
        </authorList>
    </citation>
    <scope>NUCLEOTIDE SEQUENCE</scope>
</reference>
<gene>
    <name evidence="14" type="ORF">UFOPK2656_01068</name>
    <name evidence="15" type="ORF">UFOPK3651_01556</name>
    <name evidence="16" type="ORF">UFOPK3931_02581</name>
    <name evidence="13" type="ORF">UFOPK4189_01457</name>
</gene>
<dbReference type="PIRSF" id="PIRSF015601">
    <property type="entry name" value="MTase_slr0722"/>
    <property type="match status" value="1"/>
</dbReference>
<dbReference type="PANTHER" id="PTHR30027">
    <property type="entry name" value="RIBOSOMAL RNA SMALL SUBUNIT METHYLTRANSFERASE E"/>
    <property type="match status" value="1"/>
</dbReference>
<dbReference type="EC" id="2.1.1.193" evidence="3"/>
<evidence type="ECO:0000256" key="5">
    <source>
        <dbReference type="ARBA" id="ARBA00022552"/>
    </source>
</evidence>
<comment type="subcellular location">
    <subcellularLocation>
        <location evidence="1">Cytoplasm</location>
    </subcellularLocation>
</comment>
<keyword evidence="5" id="KW-0698">rRNA processing</keyword>
<evidence type="ECO:0000256" key="3">
    <source>
        <dbReference type="ARBA" id="ARBA00012328"/>
    </source>
</evidence>
<dbReference type="InterPro" id="IPR046886">
    <property type="entry name" value="RsmE_MTase_dom"/>
</dbReference>
<evidence type="ECO:0000313" key="15">
    <source>
        <dbReference type="EMBL" id="CAB4932135.1"/>
    </source>
</evidence>